<dbReference type="Gene3D" id="3.40.30.10">
    <property type="entry name" value="Glutaredoxin"/>
    <property type="match status" value="1"/>
</dbReference>
<evidence type="ECO:0000313" key="7">
    <source>
        <dbReference type="Proteomes" id="UP000324907"/>
    </source>
</evidence>
<evidence type="ECO:0000313" key="1">
    <source>
        <dbReference type="EMBL" id="KAA0148666.1"/>
    </source>
</evidence>
<reference evidence="5 6" key="1">
    <citation type="submission" date="2019-07" db="EMBL/GenBank/DDBJ databases">
        <title>Genomes of Cafeteria roenbergensis.</title>
        <authorList>
            <person name="Fischer M.G."/>
            <person name="Hackl T."/>
            <person name="Roman M."/>
        </authorList>
    </citation>
    <scope>NUCLEOTIDE SEQUENCE [LARGE SCALE GENOMIC DNA]</scope>
    <source>
        <strain evidence="2 6">BVI</strain>
        <strain evidence="1 8">Cflag</strain>
        <strain evidence="4 5">E4-10P</strain>
        <strain evidence="3 7">RCC970-E3</strain>
    </source>
</reference>
<organism evidence="1 8">
    <name type="scientific">Cafeteria roenbergensis</name>
    <name type="common">Marine flagellate</name>
    <dbReference type="NCBI Taxonomy" id="33653"/>
    <lineage>
        <taxon>Eukaryota</taxon>
        <taxon>Sar</taxon>
        <taxon>Stramenopiles</taxon>
        <taxon>Bigyra</taxon>
        <taxon>Opalozoa</taxon>
        <taxon>Bicosoecida</taxon>
        <taxon>Cafeteriaceae</taxon>
        <taxon>Cafeteria</taxon>
    </lineage>
</organism>
<evidence type="ECO:0000313" key="2">
    <source>
        <dbReference type="EMBL" id="KAA0148880.1"/>
    </source>
</evidence>
<evidence type="ECO:0000313" key="3">
    <source>
        <dbReference type="EMBL" id="KAA0149796.1"/>
    </source>
</evidence>
<name>A0A5A8C6J7_CAFRO</name>
<evidence type="ECO:0000313" key="5">
    <source>
        <dbReference type="Proteomes" id="UP000322899"/>
    </source>
</evidence>
<protein>
    <submittedName>
        <fullName evidence="1">Uncharacterized protein</fullName>
    </submittedName>
</protein>
<dbReference type="EMBL" id="VLTL01000240">
    <property type="protein sequence ID" value="KAA0149796.1"/>
    <property type="molecule type" value="Genomic_DNA"/>
</dbReference>
<evidence type="ECO:0000313" key="8">
    <source>
        <dbReference type="Proteomes" id="UP000325113"/>
    </source>
</evidence>
<dbReference type="EMBL" id="VLTN01000048">
    <property type="protein sequence ID" value="KAA0148880.1"/>
    <property type="molecule type" value="Genomic_DNA"/>
</dbReference>
<dbReference type="EMBL" id="VLTO01000031">
    <property type="protein sequence ID" value="KAA0173618.1"/>
    <property type="molecule type" value="Genomic_DNA"/>
</dbReference>
<dbReference type="Proteomes" id="UP000322899">
    <property type="component" value="Unassembled WGS sequence"/>
</dbReference>
<comment type="caution">
    <text evidence="1">The sequence shown here is derived from an EMBL/GenBank/DDBJ whole genome shotgun (WGS) entry which is preliminary data.</text>
</comment>
<gene>
    <name evidence="4" type="ORF">FNF27_04952</name>
    <name evidence="3" type="ORF">FNF28_07320</name>
    <name evidence="2" type="ORF">FNF29_06354</name>
    <name evidence="1" type="ORF">FNF31_07344</name>
</gene>
<keyword evidence="6" id="KW-1185">Reference proteome</keyword>
<evidence type="ECO:0000313" key="4">
    <source>
        <dbReference type="EMBL" id="KAA0173618.1"/>
    </source>
</evidence>
<proteinExistence type="predicted"/>
<dbReference type="AlphaFoldDB" id="A0A5A8C6J7"/>
<dbReference type="Proteomes" id="UP000323011">
    <property type="component" value="Unassembled WGS sequence"/>
</dbReference>
<sequence length="127" mass="14354">MRSPLNPSQRIATRLKWLDIAPYVSKVAPELHPADFRASGLRQLIQAVQNGKARARFPKYEVTPVIVGADAVPTLRVDFVDGNSVAIDARRKDFDELCRDLEPSLRRIVRSDEQTGTVREGLDWERS</sequence>
<evidence type="ECO:0000313" key="6">
    <source>
        <dbReference type="Proteomes" id="UP000323011"/>
    </source>
</evidence>
<accession>A0A5A8C6J7</accession>
<dbReference type="EMBL" id="VLTM01000144">
    <property type="protein sequence ID" value="KAA0148666.1"/>
    <property type="molecule type" value="Genomic_DNA"/>
</dbReference>
<dbReference type="Proteomes" id="UP000324907">
    <property type="component" value="Unassembled WGS sequence"/>
</dbReference>
<dbReference type="Proteomes" id="UP000325113">
    <property type="component" value="Unassembled WGS sequence"/>
</dbReference>